<feature type="non-terminal residue" evidence="1">
    <location>
        <position position="61"/>
    </location>
</feature>
<dbReference type="Proteomes" id="UP001519460">
    <property type="component" value="Unassembled WGS sequence"/>
</dbReference>
<evidence type="ECO:0000313" key="1">
    <source>
        <dbReference type="EMBL" id="KAK7500411.1"/>
    </source>
</evidence>
<dbReference type="AlphaFoldDB" id="A0ABD0LLI4"/>
<comment type="caution">
    <text evidence="1">The sequence shown here is derived from an EMBL/GenBank/DDBJ whole genome shotgun (WGS) entry which is preliminary data.</text>
</comment>
<sequence>MPLWSDVRHSFTTCCYFFHLLLHCNYSNCWSLTQQPRFPSISQYDWVADYELRKRETVNTV</sequence>
<protein>
    <submittedName>
        <fullName evidence="1">Uncharacterized protein</fullName>
    </submittedName>
</protein>
<name>A0ABD0LLI4_9CAEN</name>
<dbReference type="EMBL" id="JACVVK020000037">
    <property type="protein sequence ID" value="KAK7500411.1"/>
    <property type="molecule type" value="Genomic_DNA"/>
</dbReference>
<evidence type="ECO:0000313" key="2">
    <source>
        <dbReference type="Proteomes" id="UP001519460"/>
    </source>
</evidence>
<keyword evidence="2" id="KW-1185">Reference proteome</keyword>
<accession>A0ABD0LLI4</accession>
<reference evidence="1 2" key="1">
    <citation type="journal article" date="2023" name="Sci. Data">
        <title>Genome assembly of the Korean intertidal mud-creeper Batillaria attramentaria.</title>
        <authorList>
            <person name="Patra A.K."/>
            <person name="Ho P.T."/>
            <person name="Jun S."/>
            <person name="Lee S.J."/>
            <person name="Kim Y."/>
            <person name="Won Y.J."/>
        </authorList>
    </citation>
    <scope>NUCLEOTIDE SEQUENCE [LARGE SCALE GENOMIC DNA]</scope>
    <source>
        <strain evidence="1">Wonlab-2016</strain>
    </source>
</reference>
<proteinExistence type="predicted"/>
<gene>
    <name evidence="1" type="ORF">BaRGS_00008318</name>
</gene>
<organism evidence="1 2">
    <name type="scientific">Batillaria attramentaria</name>
    <dbReference type="NCBI Taxonomy" id="370345"/>
    <lineage>
        <taxon>Eukaryota</taxon>
        <taxon>Metazoa</taxon>
        <taxon>Spiralia</taxon>
        <taxon>Lophotrochozoa</taxon>
        <taxon>Mollusca</taxon>
        <taxon>Gastropoda</taxon>
        <taxon>Caenogastropoda</taxon>
        <taxon>Sorbeoconcha</taxon>
        <taxon>Cerithioidea</taxon>
        <taxon>Batillariidae</taxon>
        <taxon>Batillaria</taxon>
    </lineage>
</organism>